<dbReference type="Gene3D" id="1.20.120.330">
    <property type="entry name" value="Nucleotidyltransferases domain 2"/>
    <property type="match status" value="1"/>
</dbReference>
<dbReference type="GO" id="GO:0004222">
    <property type="term" value="F:metalloendopeptidase activity"/>
    <property type="evidence" value="ECO:0007669"/>
    <property type="project" value="TreeGrafter"/>
</dbReference>
<evidence type="ECO:0000256" key="6">
    <source>
        <dbReference type="ARBA" id="ARBA00023049"/>
    </source>
</evidence>
<comment type="cofactor">
    <cofactor evidence="1">
        <name>Zn(2+)</name>
        <dbReference type="ChEBI" id="CHEBI:29105"/>
    </cofactor>
</comment>
<dbReference type="EMBL" id="JACKXE010000001">
    <property type="protein sequence ID" value="MBB6626840.1"/>
    <property type="molecule type" value="Genomic_DNA"/>
</dbReference>
<evidence type="ECO:0000256" key="3">
    <source>
        <dbReference type="ARBA" id="ARBA00022723"/>
    </source>
</evidence>
<dbReference type="Proteomes" id="UP000523955">
    <property type="component" value="Unassembled WGS sequence"/>
</dbReference>
<dbReference type="Gene3D" id="2.70.70.10">
    <property type="entry name" value="Glucose Permease (Domain IIA)"/>
    <property type="match status" value="1"/>
</dbReference>
<feature type="chain" id="PRO_5031028709" evidence="8">
    <location>
        <begin position="21"/>
        <end position="408"/>
    </location>
</feature>
<feature type="coiled-coil region" evidence="7">
    <location>
        <begin position="42"/>
        <end position="118"/>
    </location>
</feature>
<sequence>MAATAACALSVGVLAPLANAEDHLKHRQHQVQGQIKSKSHDLDESSGRLRRATAALDAARAQLQDARAVLQDARAKLHAARIRDDEMQAKLVEAEDRLAQAQADLDQGQADLETQRLQVTDTVTSIYEEGDPQLLAFASLLDAQTPADLSRRMEAQNVIVGRETRAYDDLHAAEVLLQVRENQVETAKDAVEVQRQEAAAHLVTMKDLSEEAVAAKEAVVAVVDQRRDARAGAREARRKDRAALVRLRHKENQIKQRILAQARRAARNARGGYHGDTGGFLARPVSGPVTSPFGYRIHPIYHYWGLHDGTDFGAGCGQPLYAVGGGTVMSEYYSSVWGNRLYLNVGTVNGKNVTVIYNHLSRYNVGRGASVGRGDVVGYVGTTGWSTGCHLHFTVMVNGKPVDPMNWF</sequence>
<evidence type="ECO:0000256" key="2">
    <source>
        <dbReference type="ARBA" id="ARBA00022670"/>
    </source>
</evidence>
<dbReference type="GO" id="GO:0006508">
    <property type="term" value="P:proteolysis"/>
    <property type="evidence" value="ECO:0007669"/>
    <property type="project" value="UniProtKB-KW"/>
</dbReference>
<evidence type="ECO:0000256" key="4">
    <source>
        <dbReference type="ARBA" id="ARBA00022801"/>
    </source>
</evidence>
<keyword evidence="3" id="KW-0479">Metal-binding</keyword>
<dbReference type="PANTHER" id="PTHR21666:SF288">
    <property type="entry name" value="CELL DIVISION PROTEIN YTFB"/>
    <property type="match status" value="1"/>
</dbReference>
<dbReference type="InterPro" id="IPR011055">
    <property type="entry name" value="Dup_hybrid_motif"/>
</dbReference>
<evidence type="ECO:0000313" key="10">
    <source>
        <dbReference type="EMBL" id="MBB6626840.1"/>
    </source>
</evidence>
<dbReference type="InterPro" id="IPR050570">
    <property type="entry name" value="Cell_wall_metabolism_enzyme"/>
</dbReference>
<keyword evidence="7" id="KW-0175">Coiled coil</keyword>
<proteinExistence type="predicted"/>
<dbReference type="AlphaFoldDB" id="A0A7X0RGD8"/>
<gene>
    <name evidence="10" type="ORF">H5V45_05855</name>
</gene>
<keyword evidence="4" id="KW-0378">Hydrolase</keyword>
<evidence type="ECO:0000259" key="9">
    <source>
        <dbReference type="Pfam" id="PF01551"/>
    </source>
</evidence>
<keyword evidence="11" id="KW-1185">Reference proteome</keyword>
<evidence type="ECO:0000313" key="11">
    <source>
        <dbReference type="Proteomes" id="UP000523955"/>
    </source>
</evidence>
<dbReference type="SUPFAM" id="SSF51261">
    <property type="entry name" value="Duplicated hybrid motif"/>
    <property type="match status" value="1"/>
</dbReference>
<accession>A0A7X0RGD8</accession>
<dbReference type="Pfam" id="PF01551">
    <property type="entry name" value="Peptidase_M23"/>
    <property type="match status" value="1"/>
</dbReference>
<evidence type="ECO:0000256" key="7">
    <source>
        <dbReference type="SAM" id="Coils"/>
    </source>
</evidence>
<dbReference type="PANTHER" id="PTHR21666">
    <property type="entry name" value="PEPTIDASE-RELATED"/>
    <property type="match status" value="1"/>
</dbReference>
<comment type="caution">
    <text evidence="10">The sequence shown here is derived from an EMBL/GenBank/DDBJ whole genome shotgun (WGS) entry which is preliminary data.</text>
</comment>
<protein>
    <submittedName>
        <fullName evidence="10">Peptidoglycan DD-metalloendopeptidase family protein</fullName>
    </submittedName>
</protein>
<keyword evidence="8" id="KW-0732">Signal</keyword>
<evidence type="ECO:0000256" key="8">
    <source>
        <dbReference type="SAM" id="SignalP"/>
    </source>
</evidence>
<keyword evidence="6" id="KW-0482">Metalloprotease</keyword>
<dbReference type="RefSeq" id="WP_185252067.1">
    <property type="nucleotide sequence ID" value="NZ_JACKXE010000001.1"/>
</dbReference>
<evidence type="ECO:0000256" key="5">
    <source>
        <dbReference type="ARBA" id="ARBA00022833"/>
    </source>
</evidence>
<feature type="domain" description="M23ase beta-sheet core" evidence="9">
    <location>
        <begin position="306"/>
        <end position="404"/>
    </location>
</feature>
<evidence type="ECO:0000256" key="1">
    <source>
        <dbReference type="ARBA" id="ARBA00001947"/>
    </source>
</evidence>
<organism evidence="10 11">
    <name type="scientific">Nocardioides luti</name>
    <dbReference type="NCBI Taxonomy" id="2761101"/>
    <lineage>
        <taxon>Bacteria</taxon>
        <taxon>Bacillati</taxon>
        <taxon>Actinomycetota</taxon>
        <taxon>Actinomycetes</taxon>
        <taxon>Propionibacteriales</taxon>
        <taxon>Nocardioidaceae</taxon>
        <taxon>Nocardioides</taxon>
    </lineage>
</organism>
<keyword evidence="5" id="KW-0862">Zinc</keyword>
<dbReference type="CDD" id="cd12797">
    <property type="entry name" value="M23_peptidase"/>
    <property type="match status" value="1"/>
</dbReference>
<keyword evidence="2" id="KW-0645">Protease</keyword>
<reference evidence="10 11" key="1">
    <citation type="submission" date="2020-08" db="EMBL/GenBank/DDBJ databases">
        <authorList>
            <person name="Seo M.-J."/>
        </authorList>
    </citation>
    <scope>NUCLEOTIDE SEQUENCE [LARGE SCALE GENOMIC DNA]</scope>
    <source>
        <strain evidence="10 11">KIGAM211</strain>
    </source>
</reference>
<feature type="signal peptide" evidence="8">
    <location>
        <begin position="1"/>
        <end position="20"/>
    </location>
</feature>
<dbReference type="GO" id="GO:0046872">
    <property type="term" value="F:metal ion binding"/>
    <property type="evidence" value="ECO:0007669"/>
    <property type="project" value="UniProtKB-KW"/>
</dbReference>
<name>A0A7X0RGD8_9ACTN</name>
<dbReference type="InterPro" id="IPR016047">
    <property type="entry name" value="M23ase_b-sheet_dom"/>
</dbReference>